<dbReference type="EMBL" id="CAXKWB010036878">
    <property type="protein sequence ID" value="CAL4149210.1"/>
    <property type="molecule type" value="Genomic_DNA"/>
</dbReference>
<dbReference type="GO" id="GO:0006888">
    <property type="term" value="P:endoplasmic reticulum to Golgi vesicle-mediated transport"/>
    <property type="evidence" value="ECO:0007669"/>
    <property type="project" value="TreeGrafter"/>
</dbReference>
<dbReference type="GO" id="GO:0005886">
    <property type="term" value="C:plasma membrane"/>
    <property type="evidence" value="ECO:0007669"/>
    <property type="project" value="TreeGrafter"/>
</dbReference>
<dbReference type="GO" id="GO:0005794">
    <property type="term" value="C:Golgi apparatus"/>
    <property type="evidence" value="ECO:0007669"/>
    <property type="project" value="TreeGrafter"/>
</dbReference>
<dbReference type="Pfam" id="PF05050">
    <property type="entry name" value="Methyltransf_21"/>
    <property type="match status" value="1"/>
</dbReference>
<evidence type="ECO:0000259" key="2">
    <source>
        <dbReference type="Pfam" id="PF05050"/>
    </source>
</evidence>
<gene>
    <name evidence="3" type="ORF">MNOR_LOCUS30348</name>
</gene>
<keyword evidence="1" id="KW-0472">Membrane</keyword>
<dbReference type="InterPro" id="IPR006342">
    <property type="entry name" value="FkbM_mtfrase"/>
</dbReference>
<dbReference type="PANTHER" id="PTHR34009:SF2">
    <property type="entry name" value="PROTEIN STAR"/>
    <property type="match status" value="1"/>
</dbReference>
<keyword evidence="4" id="KW-1185">Reference proteome</keyword>
<evidence type="ECO:0000313" key="3">
    <source>
        <dbReference type="EMBL" id="CAL4149210.1"/>
    </source>
</evidence>
<comment type="caution">
    <text evidence="3">The sequence shown here is derived from an EMBL/GenBank/DDBJ whole genome shotgun (WGS) entry which is preliminary data.</text>
</comment>
<dbReference type="GO" id="GO:0016197">
    <property type="term" value="P:endosomal transport"/>
    <property type="evidence" value="ECO:0007669"/>
    <property type="project" value="TreeGrafter"/>
</dbReference>
<sequence>MRKKVLEIFGDTSHKKQAMMFTVILGKVCTLLCLSFWTGDYHVMIRSQSKILDNFPFITSRLIGPLETSDPILVHYVKKTFLVSPSNLPYNLVEEREGQDPTAHKYLKYKCCSWTFQKLVLKQLFDGKPPGFFVEAGALDGEYLSNTLYLERALGWTGLLVEPSKDMFTLLSHKGRKAWTAHVCLATHPYPYQTTLLKVSKVGAGMNFHGISTLIGTKDVDHRMESGLPVFEPVQCLPLMTLLLAVGVTKVDFISLDVEDAEGGVLEHFPWDEIEVDLWIIEHRGSNEHWDQATVFDKDFVERFASRGYSLFHFHWTGDYVFIRNATELYKSGFTELGKSKFNVTMKGLNY</sequence>
<evidence type="ECO:0000256" key="1">
    <source>
        <dbReference type="SAM" id="Phobius"/>
    </source>
</evidence>
<dbReference type="Proteomes" id="UP001497623">
    <property type="component" value="Unassembled WGS sequence"/>
</dbReference>
<feature type="transmembrane region" description="Helical" evidence="1">
    <location>
        <begin position="20"/>
        <end position="39"/>
    </location>
</feature>
<reference evidence="3 4" key="1">
    <citation type="submission" date="2024-05" db="EMBL/GenBank/DDBJ databases">
        <authorList>
            <person name="Wallberg A."/>
        </authorList>
    </citation>
    <scope>NUCLEOTIDE SEQUENCE [LARGE SCALE GENOMIC DNA]</scope>
</reference>
<name>A0AAV2RZQ1_MEGNR</name>
<dbReference type="AlphaFoldDB" id="A0AAV2RZQ1"/>
<dbReference type="InterPro" id="IPR029063">
    <property type="entry name" value="SAM-dependent_MTases_sf"/>
</dbReference>
<dbReference type="GO" id="GO:0031902">
    <property type="term" value="C:late endosome membrane"/>
    <property type="evidence" value="ECO:0007669"/>
    <property type="project" value="TreeGrafter"/>
</dbReference>
<feature type="non-terminal residue" evidence="3">
    <location>
        <position position="351"/>
    </location>
</feature>
<dbReference type="GO" id="GO:0005789">
    <property type="term" value="C:endoplasmic reticulum membrane"/>
    <property type="evidence" value="ECO:0007669"/>
    <property type="project" value="TreeGrafter"/>
</dbReference>
<dbReference type="SUPFAM" id="SSF53335">
    <property type="entry name" value="S-adenosyl-L-methionine-dependent methyltransferases"/>
    <property type="match status" value="1"/>
</dbReference>
<keyword evidence="1" id="KW-1133">Transmembrane helix</keyword>
<accession>A0AAV2RZQ1</accession>
<protein>
    <recommendedName>
        <fullName evidence="2">Methyltransferase FkbM domain-containing protein</fullName>
    </recommendedName>
</protein>
<dbReference type="PANTHER" id="PTHR34009">
    <property type="entry name" value="PROTEIN STAR"/>
    <property type="match status" value="1"/>
</dbReference>
<dbReference type="InterPro" id="IPR053202">
    <property type="entry name" value="EGF_Rcpt_Signaling_Reg"/>
</dbReference>
<proteinExistence type="predicted"/>
<keyword evidence="1" id="KW-0812">Transmembrane</keyword>
<dbReference type="Gene3D" id="3.40.50.150">
    <property type="entry name" value="Vaccinia Virus protein VP39"/>
    <property type="match status" value="1"/>
</dbReference>
<feature type="domain" description="Methyltransferase FkbM" evidence="2">
    <location>
        <begin position="136"/>
        <end position="309"/>
    </location>
</feature>
<organism evidence="3 4">
    <name type="scientific">Meganyctiphanes norvegica</name>
    <name type="common">Northern krill</name>
    <name type="synonym">Thysanopoda norvegica</name>
    <dbReference type="NCBI Taxonomy" id="48144"/>
    <lineage>
        <taxon>Eukaryota</taxon>
        <taxon>Metazoa</taxon>
        <taxon>Ecdysozoa</taxon>
        <taxon>Arthropoda</taxon>
        <taxon>Crustacea</taxon>
        <taxon>Multicrustacea</taxon>
        <taxon>Malacostraca</taxon>
        <taxon>Eumalacostraca</taxon>
        <taxon>Eucarida</taxon>
        <taxon>Euphausiacea</taxon>
        <taxon>Euphausiidae</taxon>
        <taxon>Meganyctiphanes</taxon>
    </lineage>
</organism>
<evidence type="ECO:0000313" key="4">
    <source>
        <dbReference type="Proteomes" id="UP001497623"/>
    </source>
</evidence>